<dbReference type="AlphaFoldDB" id="A0A6N2N878"/>
<evidence type="ECO:0000313" key="1">
    <source>
        <dbReference type="EMBL" id="VFU63169.1"/>
    </source>
</evidence>
<name>A0A6N2N878_SALVM</name>
<reference evidence="1" key="1">
    <citation type="submission" date="2019-03" db="EMBL/GenBank/DDBJ databases">
        <authorList>
            <person name="Mank J."/>
            <person name="Almeida P."/>
        </authorList>
    </citation>
    <scope>NUCLEOTIDE SEQUENCE</scope>
    <source>
        <strain evidence="1">78183</strain>
    </source>
</reference>
<organism evidence="1">
    <name type="scientific">Salix viminalis</name>
    <name type="common">Common osier</name>
    <name type="synonym">Basket willow</name>
    <dbReference type="NCBI Taxonomy" id="40686"/>
    <lineage>
        <taxon>Eukaryota</taxon>
        <taxon>Viridiplantae</taxon>
        <taxon>Streptophyta</taxon>
        <taxon>Embryophyta</taxon>
        <taxon>Tracheophyta</taxon>
        <taxon>Spermatophyta</taxon>
        <taxon>Magnoliopsida</taxon>
        <taxon>eudicotyledons</taxon>
        <taxon>Gunneridae</taxon>
        <taxon>Pentapetalae</taxon>
        <taxon>rosids</taxon>
        <taxon>fabids</taxon>
        <taxon>Malpighiales</taxon>
        <taxon>Salicaceae</taxon>
        <taxon>Saliceae</taxon>
        <taxon>Salix</taxon>
    </lineage>
</organism>
<proteinExistence type="predicted"/>
<dbReference type="EMBL" id="CAADRP010002196">
    <property type="protein sequence ID" value="VFU63169.1"/>
    <property type="molecule type" value="Genomic_DNA"/>
</dbReference>
<gene>
    <name evidence="1" type="ORF">SVIM_LOCUS480738</name>
</gene>
<sequence>MTDNRLDRGWKAPRLRCWCEEGLIKAVNALFTHFNNDLTREFVIATASYSNDSDRTVGGLRCGQQKRMGKGAVRYQGFWATAKVAMCEVQAF</sequence>
<accession>A0A6N2N878</accession>
<protein>
    <submittedName>
        <fullName evidence="1">Uncharacterized protein</fullName>
    </submittedName>
</protein>